<evidence type="ECO:0000256" key="11">
    <source>
        <dbReference type="RuleBase" id="RU000630"/>
    </source>
</evidence>
<sequence>MGRAATEKILRPVASQTPPSACEQEDAKPSGDSGQIYGLRMSWDKLYTLLKGVENHSTSLGKIWLSVLFIFRITILVLAAEKVWGSEQSDFICNTQQPGCKNVCYDHFFPVSHIRLWCLQLIFVSTPVLLVTMHVIYKQREERKSEESSDSTETSPNTDSKRQKEEKRHHITGPLWLTYICSLIFRLLFEAGFLYVLYLIYNGFKMPRLVKCEQWPCPNIVDCFISKPTEKTVFIIFMVASSVICMMLNLAELCYLLFKGPHKTSETNSRENQDNERNERMELSSTDSSSEAVLMRSIQERNGLSLDNSNRPEGQYRPEEEVENFGLRMSWETFYKVLLGVNKHSTSLGKIWLSVLFIFRITILVLAAESVWGDEQSDFTCNTEQPGCNNVCYDHFFPVSHIRLWSLQLLFASTPALLVTMHVFYETKKNKMSSDVKETSNTVSKKPSSITGPLWWTYTCSLIIRLLLESGFLYILYLIYNGFKLPRLVKCEQWPCPNIVDCFISRPTEKTVFTIFMVASSVICMVLNVAELFYLIYKEFIKSKVSSYKGSSQPRPENERLLL</sequence>
<feature type="transmembrane region" description="Helical" evidence="13">
    <location>
        <begin position="63"/>
        <end position="80"/>
    </location>
</feature>
<dbReference type="InterPro" id="IPR017990">
    <property type="entry name" value="Connexin_CS"/>
</dbReference>
<proteinExistence type="inferred from homology"/>
<keyword evidence="8" id="KW-0965">Cell junction</keyword>
<evidence type="ECO:0000259" key="15">
    <source>
        <dbReference type="SMART" id="SM01089"/>
    </source>
</evidence>
<keyword evidence="9 13" id="KW-1133">Transmembrane helix</keyword>
<evidence type="ECO:0000313" key="17">
    <source>
        <dbReference type="Proteomes" id="UP000646548"/>
    </source>
</evidence>
<evidence type="ECO:0000256" key="13">
    <source>
        <dbReference type="SAM" id="Phobius"/>
    </source>
</evidence>
<dbReference type="Gene3D" id="1.20.1440.80">
    <property type="entry name" value="Gap junction channel protein cysteine-rich domain"/>
    <property type="match status" value="2"/>
</dbReference>
<evidence type="ECO:0000259" key="14">
    <source>
        <dbReference type="SMART" id="SM00037"/>
    </source>
</evidence>
<dbReference type="PRINTS" id="PR00206">
    <property type="entry name" value="CONNEXIN"/>
</dbReference>
<feature type="region of interest" description="Disordered" evidence="12">
    <location>
        <begin position="1"/>
        <end position="33"/>
    </location>
</feature>
<dbReference type="PROSITE" id="PS00408">
    <property type="entry name" value="CONNEXINS_2"/>
    <property type="match status" value="2"/>
</dbReference>
<comment type="function">
    <text evidence="11">One gap junction consists of a cluster of closely packed pairs of transmembrane channels, the connexons, through which materials of low MW diffuse from one cell to a neighboring cell.</text>
</comment>
<keyword evidence="5 11" id="KW-0812">Transmembrane</keyword>
<dbReference type="InterPro" id="IPR013092">
    <property type="entry name" value="Connexin_N"/>
</dbReference>
<feature type="transmembrane region" description="Helical" evidence="13">
    <location>
        <begin position="513"/>
        <end position="537"/>
    </location>
</feature>
<evidence type="ECO:0000256" key="2">
    <source>
        <dbReference type="ARBA" id="ARBA00004651"/>
    </source>
</evidence>
<dbReference type="Proteomes" id="UP000646548">
    <property type="component" value="Unassembled WGS sequence"/>
</dbReference>
<accession>A0A834BWZ2</accession>
<dbReference type="InterPro" id="IPR000500">
    <property type="entry name" value="Connexin"/>
</dbReference>
<dbReference type="FunFam" id="1.20.1440.80:FF:000001">
    <property type="entry name" value="Gap junction alpha-1"/>
    <property type="match status" value="2"/>
</dbReference>
<evidence type="ECO:0000256" key="5">
    <source>
        <dbReference type="ARBA" id="ARBA00022692"/>
    </source>
</evidence>
<evidence type="ECO:0000256" key="6">
    <source>
        <dbReference type="ARBA" id="ARBA00022740"/>
    </source>
</evidence>
<dbReference type="Pfam" id="PF00029">
    <property type="entry name" value="Connexin"/>
    <property type="match status" value="2"/>
</dbReference>
<feature type="transmembrane region" description="Helical" evidence="13">
    <location>
        <begin position="455"/>
        <end position="480"/>
    </location>
</feature>
<name>A0A834BWZ2_ORYME</name>
<evidence type="ECO:0000256" key="3">
    <source>
        <dbReference type="ARBA" id="ARBA00011455"/>
    </source>
</evidence>
<evidence type="ECO:0000256" key="9">
    <source>
        <dbReference type="ARBA" id="ARBA00022989"/>
    </source>
</evidence>
<dbReference type="InterPro" id="IPR038359">
    <property type="entry name" value="Connexin_N_sf"/>
</dbReference>
<evidence type="ECO:0000313" key="16">
    <source>
        <dbReference type="EMBL" id="KAF6717024.1"/>
    </source>
</evidence>
<dbReference type="PANTHER" id="PTHR11984:SF46">
    <property type="entry name" value="GAP JUNCTION BETA-2 PROTEIN"/>
    <property type="match status" value="1"/>
</dbReference>
<evidence type="ECO:0000256" key="1">
    <source>
        <dbReference type="ARBA" id="ARBA00004610"/>
    </source>
</evidence>
<feature type="domain" description="Connexin cysteine-rich" evidence="15">
    <location>
        <begin position="189"/>
        <end position="256"/>
    </location>
</feature>
<feature type="domain" description="Connexin cysteine-rich" evidence="15">
    <location>
        <begin position="468"/>
        <end position="535"/>
    </location>
</feature>
<feature type="transmembrane region" description="Helical" evidence="13">
    <location>
        <begin position="234"/>
        <end position="258"/>
    </location>
</feature>
<feature type="transmembrane region" description="Helical" evidence="13">
    <location>
        <begin position="114"/>
        <end position="137"/>
    </location>
</feature>
<keyword evidence="4" id="KW-1003">Cell membrane</keyword>
<dbReference type="GO" id="GO:0007605">
    <property type="term" value="P:sensory perception of sound"/>
    <property type="evidence" value="ECO:0007669"/>
    <property type="project" value="UniProtKB-KW"/>
</dbReference>
<evidence type="ECO:0000256" key="8">
    <source>
        <dbReference type="ARBA" id="ARBA00022949"/>
    </source>
</evidence>
<dbReference type="AlphaFoldDB" id="A0A834BWZ2"/>
<reference evidence="16" key="1">
    <citation type="journal article" name="BMC Genomics">
        <title>Long-read sequencing and de novo genome assembly of marine medaka (Oryzias melastigma).</title>
        <authorList>
            <person name="Liang P."/>
            <person name="Saqib H.S.A."/>
            <person name="Ni X."/>
            <person name="Shen Y."/>
        </authorList>
    </citation>
    <scope>NUCLEOTIDE SEQUENCE</scope>
    <source>
        <strain evidence="16">Bigg-433</strain>
    </source>
</reference>
<feature type="domain" description="Connexin N-terminal" evidence="14">
    <location>
        <begin position="370"/>
        <end position="403"/>
    </location>
</feature>
<feature type="domain" description="Connexin N-terminal" evidence="14">
    <location>
        <begin position="82"/>
        <end position="115"/>
    </location>
</feature>
<dbReference type="GO" id="GO:0007267">
    <property type="term" value="P:cell-cell signaling"/>
    <property type="evidence" value="ECO:0007669"/>
    <property type="project" value="TreeGrafter"/>
</dbReference>
<feature type="compositionally biased region" description="Basic and acidic residues" evidence="12">
    <location>
        <begin position="1"/>
        <end position="10"/>
    </location>
</feature>
<comment type="subcellular location">
    <subcellularLocation>
        <location evidence="1">Cell junction</location>
        <location evidence="1">Gap junction</location>
    </subcellularLocation>
    <subcellularLocation>
        <location evidence="2 11">Cell membrane</location>
        <topology evidence="2 11">Multi-pass membrane protein</topology>
    </subcellularLocation>
</comment>
<dbReference type="PANTHER" id="PTHR11984">
    <property type="entry name" value="CONNEXIN"/>
    <property type="match status" value="1"/>
</dbReference>
<feature type="transmembrane region" description="Helical" evidence="13">
    <location>
        <begin position="351"/>
        <end position="368"/>
    </location>
</feature>
<dbReference type="EMBL" id="WKFB01000888">
    <property type="protein sequence ID" value="KAF6717024.1"/>
    <property type="molecule type" value="Genomic_DNA"/>
</dbReference>
<feature type="region of interest" description="Disordered" evidence="12">
    <location>
        <begin position="263"/>
        <end position="291"/>
    </location>
</feature>
<keyword evidence="7 11" id="KW-0303">Gap junction</keyword>
<gene>
    <name evidence="16" type="ORF">FQA47_000100</name>
</gene>
<dbReference type="SMART" id="SM00037">
    <property type="entry name" value="CNX"/>
    <property type="match status" value="2"/>
</dbReference>
<comment type="subunit">
    <text evidence="3 11">A connexon is composed of a hexamer of connexins.</text>
</comment>
<evidence type="ECO:0000256" key="4">
    <source>
        <dbReference type="ARBA" id="ARBA00022475"/>
    </source>
</evidence>
<dbReference type="GO" id="GO:1990349">
    <property type="term" value="P:gap junction-mediated intercellular transport"/>
    <property type="evidence" value="ECO:0007669"/>
    <property type="project" value="TreeGrafter"/>
</dbReference>
<feature type="transmembrane region" description="Helical" evidence="13">
    <location>
        <begin position="176"/>
        <end position="201"/>
    </location>
</feature>
<evidence type="ECO:0000256" key="10">
    <source>
        <dbReference type="ARBA" id="ARBA00023136"/>
    </source>
</evidence>
<dbReference type="SMART" id="SM01089">
    <property type="entry name" value="Connexin_CCC"/>
    <property type="match status" value="2"/>
</dbReference>
<organism evidence="16 17">
    <name type="scientific">Oryzias melastigma</name>
    <name type="common">Marine medaka</name>
    <dbReference type="NCBI Taxonomy" id="30732"/>
    <lineage>
        <taxon>Eukaryota</taxon>
        <taxon>Metazoa</taxon>
        <taxon>Chordata</taxon>
        <taxon>Craniata</taxon>
        <taxon>Vertebrata</taxon>
        <taxon>Euteleostomi</taxon>
        <taxon>Actinopterygii</taxon>
        <taxon>Neopterygii</taxon>
        <taxon>Teleostei</taxon>
        <taxon>Neoteleostei</taxon>
        <taxon>Acanthomorphata</taxon>
        <taxon>Ovalentaria</taxon>
        <taxon>Atherinomorphae</taxon>
        <taxon>Beloniformes</taxon>
        <taxon>Adrianichthyidae</taxon>
        <taxon>Oryziinae</taxon>
        <taxon>Oryzias</taxon>
    </lineage>
</organism>
<evidence type="ECO:0000256" key="12">
    <source>
        <dbReference type="SAM" id="MobiDB-lite"/>
    </source>
</evidence>
<evidence type="ECO:0000256" key="7">
    <source>
        <dbReference type="ARBA" id="ARBA00022868"/>
    </source>
</evidence>
<feature type="region of interest" description="Disordered" evidence="12">
    <location>
        <begin position="144"/>
        <end position="166"/>
    </location>
</feature>
<dbReference type="InterPro" id="IPR019570">
    <property type="entry name" value="Connexin_CCC"/>
</dbReference>
<dbReference type="PROSITE" id="PS00407">
    <property type="entry name" value="CONNEXINS_1"/>
    <property type="match status" value="2"/>
</dbReference>
<feature type="compositionally biased region" description="Basic and acidic residues" evidence="12">
    <location>
        <begin position="263"/>
        <end position="282"/>
    </location>
</feature>
<dbReference type="GO" id="GO:0005922">
    <property type="term" value="C:connexin complex"/>
    <property type="evidence" value="ECO:0007669"/>
    <property type="project" value="InterPro"/>
</dbReference>
<dbReference type="GO" id="GO:0005243">
    <property type="term" value="F:gap junction channel activity"/>
    <property type="evidence" value="ECO:0007669"/>
    <property type="project" value="TreeGrafter"/>
</dbReference>
<protein>
    <recommendedName>
        <fullName evidence="11">Gap junction protein</fullName>
    </recommendedName>
</protein>
<comment type="caution">
    <text evidence="16">The sequence shown here is derived from an EMBL/GenBank/DDBJ whole genome shotgun (WGS) entry which is preliminary data.</text>
</comment>
<keyword evidence="6" id="KW-1009">Hearing</keyword>
<keyword evidence="10 13" id="KW-0472">Membrane</keyword>
<feature type="transmembrane region" description="Helical" evidence="13">
    <location>
        <begin position="405"/>
        <end position="425"/>
    </location>
</feature>
<comment type="similarity">
    <text evidence="11">Belongs to the connexin family.</text>
</comment>